<reference evidence="5" key="1">
    <citation type="submission" date="2023-07" db="EMBL/GenBank/DDBJ databases">
        <title>Conexibacter stalactiti sp. nov., isolated from stalactites in a lava cave and emended description of the genus Conexibacter.</title>
        <authorList>
            <person name="Lee S.D."/>
        </authorList>
    </citation>
    <scope>NUCLEOTIDE SEQUENCE [LARGE SCALE GENOMIC DNA]</scope>
    <source>
        <strain evidence="5">KCTC 39840</strain>
    </source>
</reference>
<keyword evidence="1" id="KW-0175">Coiled coil</keyword>
<dbReference type="Proteomes" id="UP001284601">
    <property type="component" value="Unassembled WGS sequence"/>
</dbReference>
<feature type="coiled-coil region" evidence="1">
    <location>
        <begin position="29"/>
        <end position="60"/>
    </location>
</feature>
<keyword evidence="3" id="KW-0812">Transmembrane</keyword>
<evidence type="ECO:0000256" key="2">
    <source>
        <dbReference type="SAM" id="MobiDB-lite"/>
    </source>
</evidence>
<proteinExistence type="predicted"/>
<organism evidence="4 5">
    <name type="scientific">Conexibacter stalactiti</name>
    <dbReference type="NCBI Taxonomy" id="1940611"/>
    <lineage>
        <taxon>Bacteria</taxon>
        <taxon>Bacillati</taxon>
        <taxon>Actinomycetota</taxon>
        <taxon>Thermoleophilia</taxon>
        <taxon>Solirubrobacterales</taxon>
        <taxon>Conexibacteraceae</taxon>
        <taxon>Conexibacter</taxon>
    </lineage>
</organism>
<keyword evidence="5" id="KW-1185">Reference proteome</keyword>
<protein>
    <recommendedName>
        <fullName evidence="6">C-type cytochrome biogenesis protein CcmI</fullName>
    </recommendedName>
</protein>
<sequence length="134" mass="14494">MKVLEFLLVLAVLAGVVVVVGMPLRRGRIEETERREAAELAELEAAKEAKYREIRDAEMDFRTGKLSKEDHRALDRALRAEAIQLLRRIDALKPAAEADTRGASRADAADAPGDAASPADDAATDATRSDARVG</sequence>
<gene>
    <name evidence="4" type="ORF">R7226_02675</name>
</gene>
<feature type="compositionally biased region" description="Basic and acidic residues" evidence="2">
    <location>
        <begin position="96"/>
        <end position="108"/>
    </location>
</feature>
<evidence type="ECO:0000313" key="4">
    <source>
        <dbReference type="EMBL" id="MDW5593226.1"/>
    </source>
</evidence>
<feature type="region of interest" description="Disordered" evidence="2">
    <location>
        <begin position="96"/>
        <end position="134"/>
    </location>
</feature>
<keyword evidence="3" id="KW-1133">Transmembrane helix</keyword>
<name>A0ABU4HIS8_9ACTN</name>
<comment type="caution">
    <text evidence="4">The sequence shown here is derived from an EMBL/GenBank/DDBJ whole genome shotgun (WGS) entry which is preliminary data.</text>
</comment>
<dbReference type="RefSeq" id="WP_318595488.1">
    <property type="nucleotide sequence ID" value="NZ_JAWSTH010000003.1"/>
</dbReference>
<dbReference type="EMBL" id="JAWSTH010000003">
    <property type="protein sequence ID" value="MDW5593226.1"/>
    <property type="molecule type" value="Genomic_DNA"/>
</dbReference>
<evidence type="ECO:0008006" key="6">
    <source>
        <dbReference type="Google" id="ProtNLM"/>
    </source>
</evidence>
<evidence type="ECO:0000256" key="1">
    <source>
        <dbReference type="SAM" id="Coils"/>
    </source>
</evidence>
<evidence type="ECO:0000313" key="5">
    <source>
        <dbReference type="Proteomes" id="UP001284601"/>
    </source>
</evidence>
<accession>A0ABU4HIS8</accession>
<reference evidence="4 5" key="2">
    <citation type="submission" date="2023-10" db="EMBL/GenBank/DDBJ databases">
        <authorList>
            <person name="Han X.F."/>
        </authorList>
    </citation>
    <scope>NUCLEOTIDE SEQUENCE [LARGE SCALE GENOMIC DNA]</scope>
    <source>
        <strain evidence="4 5">KCTC 39840</strain>
    </source>
</reference>
<feature type="compositionally biased region" description="Low complexity" evidence="2">
    <location>
        <begin position="109"/>
        <end position="126"/>
    </location>
</feature>
<evidence type="ECO:0000256" key="3">
    <source>
        <dbReference type="SAM" id="Phobius"/>
    </source>
</evidence>
<keyword evidence="3" id="KW-0472">Membrane</keyword>
<feature type="transmembrane region" description="Helical" evidence="3">
    <location>
        <begin position="6"/>
        <end position="24"/>
    </location>
</feature>